<feature type="region of interest" description="Disordered" evidence="1">
    <location>
        <begin position="153"/>
        <end position="174"/>
    </location>
</feature>
<sequence>MSLNSKCGDQDMMDQQHLQRSLSARGMRPQLSVQTASPTEKSPRLPPYPVHDIDARSLVASNLWGEQRRFSDSFSHMSNQALYHESLDKFNLSRHTGLSFYISESFDFEEATEQKPQCSVDLGGSVIHLPSPQPSPTFMPTGSPSRAALAYTPTGAKGSFSAESKVENDKTEEEDDDFMVWREYTPVILPRRSSSLQSQREQVLDAVSSLGLKGPVKGLGKLSKPVLNKYYHTEQALAEFMTKEDRVLLRPLFLPEAGPRELERLETELFDTSKYMGSTNHMTVLTWSDDSPWGTVTLFQVDAPLVTTVSQEGHLKSRRRKPTKLRLDSRQPFATRIKPIAAMEHIPQQVLINMRMDTAIRKLVLVHEPNRQRFRWLAKGDMGHPSYATLYRPDMPVPIAEPRSLDEHLDEDEAAITGHHTYPRRPYPSSEAIHEDRQKLMADGIVATIPQFIALLHTTRSILEVASSSNPSDEERVETTSGHRFRQCSMKEPLQGKRHTGRDVHVVVLLPAPRSTWAEEKLFWADEGGHLAELRQGRYKSVIDREREARSGRHADEVLGRRSRSSEVTGMRSPPLSATLYARDVVWYE</sequence>
<proteinExistence type="predicted"/>
<name>A0AA39ZFM4_9PEZI</name>
<comment type="caution">
    <text evidence="2">The sequence shown here is derived from an EMBL/GenBank/DDBJ whole genome shotgun (WGS) entry which is preliminary data.</text>
</comment>
<dbReference type="EMBL" id="JAULSY010000035">
    <property type="protein sequence ID" value="KAK0670110.1"/>
    <property type="molecule type" value="Genomic_DNA"/>
</dbReference>
<feature type="compositionally biased region" description="Basic and acidic residues" evidence="1">
    <location>
        <begin position="545"/>
        <end position="560"/>
    </location>
</feature>
<feature type="region of interest" description="Disordered" evidence="1">
    <location>
        <begin position="1"/>
        <end position="51"/>
    </location>
</feature>
<accession>A0AA39ZFM4</accession>
<gene>
    <name evidence="2" type="ORF">QBC41DRAFT_318497</name>
</gene>
<keyword evidence="3" id="KW-1185">Reference proteome</keyword>
<evidence type="ECO:0000313" key="2">
    <source>
        <dbReference type="EMBL" id="KAK0670110.1"/>
    </source>
</evidence>
<dbReference type="AlphaFoldDB" id="A0AA39ZFM4"/>
<organism evidence="2 3">
    <name type="scientific">Cercophora samala</name>
    <dbReference type="NCBI Taxonomy" id="330535"/>
    <lineage>
        <taxon>Eukaryota</taxon>
        <taxon>Fungi</taxon>
        <taxon>Dikarya</taxon>
        <taxon>Ascomycota</taxon>
        <taxon>Pezizomycotina</taxon>
        <taxon>Sordariomycetes</taxon>
        <taxon>Sordariomycetidae</taxon>
        <taxon>Sordariales</taxon>
        <taxon>Lasiosphaeriaceae</taxon>
        <taxon>Cercophora</taxon>
    </lineage>
</organism>
<protein>
    <submittedName>
        <fullName evidence="2">Uncharacterized protein</fullName>
    </submittedName>
</protein>
<feature type="compositionally biased region" description="Polar residues" evidence="1">
    <location>
        <begin position="31"/>
        <end position="40"/>
    </location>
</feature>
<dbReference type="Proteomes" id="UP001174997">
    <property type="component" value="Unassembled WGS sequence"/>
</dbReference>
<evidence type="ECO:0000313" key="3">
    <source>
        <dbReference type="Proteomes" id="UP001174997"/>
    </source>
</evidence>
<feature type="region of interest" description="Disordered" evidence="1">
    <location>
        <begin position="545"/>
        <end position="572"/>
    </location>
</feature>
<evidence type="ECO:0000256" key="1">
    <source>
        <dbReference type="SAM" id="MobiDB-lite"/>
    </source>
</evidence>
<reference evidence="2" key="1">
    <citation type="submission" date="2023-06" db="EMBL/GenBank/DDBJ databases">
        <title>Genome-scale phylogeny and comparative genomics of the fungal order Sordariales.</title>
        <authorList>
            <consortium name="Lawrence Berkeley National Laboratory"/>
            <person name="Hensen N."/>
            <person name="Bonometti L."/>
            <person name="Westerberg I."/>
            <person name="Brannstrom I.O."/>
            <person name="Guillou S."/>
            <person name="Cros-Aarteil S."/>
            <person name="Calhoun S."/>
            <person name="Haridas S."/>
            <person name="Kuo A."/>
            <person name="Mondo S."/>
            <person name="Pangilinan J."/>
            <person name="Riley R."/>
            <person name="Labutti K."/>
            <person name="Andreopoulos B."/>
            <person name="Lipzen A."/>
            <person name="Chen C."/>
            <person name="Yanf M."/>
            <person name="Daum C."/>
            <person name="Ng V."/>
            <person name="Clum A."/>
            <person name="Steindorff A."/>
            <person name="Ohm R."/>
            <person name="Martin F."/>
            <person name="Silar P."/>
            <person name="Natvig D."/>
            <person name="Lalanne C."/>
            <person name="Gautier V."/>
            <person name="Ament-Velasquez S.L."/>
            <person name="Kruys A."/>
            <person name="Hutchinson M.I."/>
            <person name="Powell A.J."/>
            <person name="Barry K."/>
            <person name="Miller A.N."/>
            <person name="Grigoriev I.V."/>
            <person name="Debuchy R."/>
            <person name="Gladieux P."/>
            <person name="Thoren M.H."/>
            <person name="Johannesson H."/>
        </authorList>
    </citation>
    <scope>NUCLEOTIDE SEQUENCE</scope>
    <source>
        <strain evidence="2">CBS 307.81</strain>
    </source>
</reference>